<dbReference type="OrthoDB" id="3344043at2759"/>
<gene>
    <name evidence="2" type="ORF">M436DRAFT_64673</name>
</gene>
<organism evidence="2 3">
    <name type="scientific">Aureobasidium namibiae CBS 147.97</name>
    <dbReference type="NCBI Taxonomy" id="1043004"/>
    <lineage>
        <taxon>Eukaryota</taxon>
        <taxon>Fungi</taxon>
        <taxon>Dikarya</taxon>
        <taxon>Ascomycota</taxon>
        <taxon>Pezizomycotina</taxon>
        <taxon>Dothideomycetes</taxon>
        <taxon>Dothideomycetidae</taxon>
        <taxon>Dothideales</taxon>
        <taxon>Saccotheciaceae</taxon>
        <taxon>Aureobasidium</taxon>
    </lineage>
</organism>
<dbReference type="GeneID" id="25413734"/>
<feature type="transmembrane region" description="Helical" evidence="1">
    <location>
        <begin position="143"/>
        <end position="164"/>
    </location>
</feature>
<dbReference type="Proteomes" id="UP000027730">
    <property type="component" value="Unassembled WGS sequence"/>
</dbReference>
<keyword evidence="3" id="KW-1185">Reference proteome</keyword>
<evidence type="ECO:0000256" key="1">
    <source>
        <dbReference type="SAM" id="Phobius"/>
    </source>
</evidence>
<dbReference type="HOGENOM" id="CLU_1194685_0_0_1"/>
<dbReference type="RefSeq" id="XP_013426743.1">
    <property type="nucleotide sequence ID" value="XM_013571289.1"/>
</dbReference>
<evidence type="ECO:0000313" key="2">
    <source>
        <dbReference type="EMBL" id="KEQ72690.1"/>
    </source>
</evidence>
<protein>
    <submittedName>
        <fullName evidence="2">Uncharacterized protein</fullName>
    </submittedName>
</protein>
<reference evidence="2 3" key="1">
    <citation type="journal article" date="2014" name="BMC Genomics">
        <title>Genome sequencing of four Aureobasidium pullulans varieties: biotechnological potential, stress tolerance, and description of new species.</title>
        <authorList>
            <person name="Gostin Ar C."/>
            <person name="Ohm R.A."/>
            <person name="Kogej T."/>
            <person name="Sonjak S."/>
            <person name="Turk M."/>
            <person name="Zajc J."/>
            <person name="Zalar P."/>
            <person name="Grube M."/>
            <person name="Sun H."/>
            <person name="Han J."/>
            <person name="Sharma A."/>
            <person name="Chiniquy J."/>
            <person name="Ngan C.Y."/>
            <person name="Lipzen A."/>
            <person name="Barry K."/>
            <person name="Grigoriev I.V."/>
            <person name="Gunde-Cimerman N."/>
        </authorList>
    </citation>
    <scope>NUCLEOTIDE SEQUENCE [LARGE SCALE GENOMIC DNA]</scope>
    <source>
        <strain evidence="2 3">CBS 147.97</strain>
    </source>
</reference>
<sequence>MAKPNLEADCAAVETLEDGKQDQHMPMFGKCLDITMSAIATTIPILILSVTLLALVFGFPSNASTANIWQSVMAYTTVGNSNLKQAASVAAMGVDSQQFADDMALAFSKTALAIGSQVVEKRPVGRAQKRSQFLVAKIPAAPLYVLVAVNMLVALVSIVLKVVALRVCRGDVKEVQSSLSIHGLVADRLEGESARLAGRDVSEFFRESKGEGTAKVVMDKTVEGGFEYKTKD</sequence>
<dbReference type="STRING" id="1043004.A0A074WHW4"/>
<dbReference type="AlphaFoldDB" id="A0A074WHW4"/>
<proteinExistence type="predicted"/>
<name>A0A074WHW4_9PEZI</name>
<keyword evidence="1" id="KW-0812">Transmembrane</keyword>
<dbReference type="EMBL" id="KL584711">
    <property type="protein sequence ID" value="KEQ72690.1"/>
    <property type="molecule type" value="Genomic_DNA"/>
</dbReference>
<accession>A0A074WHW4</accession>
<evidence type="ECO:0000313" key="3">
    <source>
        <dbReference type="Proteomes" id="UP000027730"/>
    </source>
</evidence>
<keyword evidence="1" id="KW-0472">Membrane</keyword>
<keyword evidence="1" id="KW-1133">Transmembrane helix</keyword>
<feature type="transmembrane region" description="Helical" evidence="1">
    <location>
        <begin position="34"/>
        <end position="59"/>
    </location>
</feature>